<dbReference type="GO" id="GO:0016755">
    <property type="term" value="F:aminoacyltransferase activity"/>
    <property type="evidence" value="ECO:0007669"/>
    <property type="project" value="InterPro"/>
</dbReference>
<feature type="domain" description="BioF2-like acetyltransferase" evidence="7">
    <location>
        <begin position="211"/>
        <end position="356"/>
    </location>
</feature>
<protein>
    <recommendedName>
        <fullName evidence="7">BioF2-like acetyltransferase domain-containing protein</fullName>
    </recommendedName>
</protein>
<evidence type="ECO:0000256" key="2">
    <source>
        <dbReference type="ARBA" id="ARBA00022679"/>
    </source>
</evidence>
<keyword evidence="6" id="KW-0961">Cell wall biogenesis/degradation</keyword>
<sequence>MVETFQLPGEPVRRRWLAPMPVAYRREGVVAVSETRWVDGPVSAVTCTEPERRTLTTWDRLVVDTSGTDVAQLRAWAQVRRAAGFTPLYVLAYAGADLVAGAQILQRRLPVLGRIGYLPFGPVIAPHAARAHIRGALGRALAYVGRHRLRMLFVQPPEGTDDMSSDLLSRGFRPSAAGIAPTGSIRVDLSVPEAELQRGLSRQLRNWARNKKWEANGVVVRVGDENDVPVLADLLAHSAAYQGFEPFSEHYLRTLYRELAAQGCVRLLLGEIGDGPVAGQLYTACGGTLKLRIMGYRRTETAQRLRVPGALMWEGMRWGKAHGYRWFDLGGLRPESLRILLDGGDRNALHGADEYKVRSGGTPYRYPPPVELISSAALRASYDLSRRWRGGKRLLNFGRRLIRGGRSRPAGMQR</sequence>
<evidence type="ECO:0000256" key="6">
    <source>
        <dbReference type="ARBA" id="ARBA00023316"/>
    </source>
</evidence>
<comment type="caution">
    <text evidence="8">The sequence shown here is derived from an EMBL/GenBank/DDBJ whole genome shotgun (WGS) entry which is preliminary data.</text>
</comment>
<dbReference type="RefSeq" id="WP_137815088.1">
    <property type="nucleotide sequence ID" value="NZ_BJFL01000020.1"/>
</dbReference>
<dbReference type="EMBL" id="BJFL01000020">
    <property type="protein sequence ID" value="GDY32048.1"/>
    <property type="molecule type" value="Genomic_DNA"/>
</dbReference>
<dbReference type="Gene3D" id="3.40.630.30">
    <property type="match status" value="2"/>
</dbReference>
<dbReference type="PANTHER" id="PTHR36174:SF1">
    <property type="entry name" value="LIPID II:GLYCINE GLYCYLTRANSFERASE"/>
    <property type="match status" value="1"/>
</dbReference>
<dbReference type="GO" id="GO:0008360">
    <property type="term" value="P:regulation of cell shape"/>
    <property type="evidence" value="ECO:0007669"/>
    <property type="project" value="UniProtKB-KW"/>
</dbReference>
<name>A0A4D4JBK5_9PSEU</name>
<dbReference type="GO" id="GO:0009252">
    <property type="term" value="P:peptidoglycan biosynthetic process"/>
    <property type="evidence" value="ECO:0007669"/>
    <property type="project" value="UniProtKB-KW"/>
</dbReference>
<dbReference type="InterPro" id="IPR038740">
    <property type="entry name" value="BioF2-like_GNAT_dom"/>
</dbReference>
<dbReference type="PROSITE" id="PS51191">
    <property type="entry name" value="FEMABX"/>
    <property type="match status" value="1"/>
</dbReference>
<gene>
    <name evidence="8" type="ORF">GTS_36810</name>
</gene>
<reference evidence="9" key="1">
    <citation type="submission" date="2019-04" db="EMBL/GenBank/DDBJ databases">
        <title>Draft genome sequence of Pseudonocardiaceae bacterium SL3-2-4.</title>
        <authorList>
            <person name="Ningsih F."/>
            <person name="Yokota A."/>
            <person name="Sakai Y."/>
            <person name="Nanatani K."/>
            <person name="Yabe S."/>
            <person name="Oetari A."/>
            <person name="Sjamsuridzal W."/>
        </authorList>
    </citation>
    <scope>NUCLEOTIDE SEQUENCE [LARGE SCALE GENOMIC DNA]</scope>
    <source>
        <strain evidence="9">SL3-2-4</strain>
    </source>
</reference>
<dbReference type="AlphaFoldDB" id="A0A4D4JBK5"/>
<proteinExistence type="inferred from homology"/>
<keyword evidence="9" id="KW-1185">Reference proteome</keyword>
<dbReference type="OrthoDB" id="9793335at2"/>
<dbReference type="Pfam" id="PF13480">
    <property type="entry name" value="Acetyltransf_6"/>
    <property type="match status" value="1"/>
</dbReference>
<accession>A0A4D4JBK5</accession>
<dbReference type="Proteomes" id="UP000298860">
    <property type="component" value="Unassembled WGS sequence"/>
</dbReference>
<evidence type="ECO:0000256" key="4">
    <source>
        <dbReference type="ARBA" id="ARBA00022984"/>
    </source>
</evidence>
<dbReference type="SUPFAM" id="SSF55729">
    <property type="entry name" value="Acyl-CoA N-acyltransferases (Nat)"/>
    <property type="match status" value="2"/>
</dbReference>
<keyword evidence="4" id="KW-0573">Peptidoglycan synthesis</keyword>
<keyword evidence="5" id="KW-0012">Acyltransferase</keyword>
<dbReference type="InterPro" id="IPR016181">
    <property type="entry name" value="Acyl_CoA_acyltransferase"/>
</dbReference>
<keyword evidence="3" id="KW-0133">Cell shape</keyword>
<keyword evidence="2" id="KW-0808">Transferase</keyword>
<evidence type="ECO:0000313" key="8">
    <source>
        <dbReference type="EMBL" id="GDY32048.1"/>
    </source>
</evidence>
<evidence type="ECO:0000259" key="7">
    <source>
        <dbReference type="Pfam" id="PF13480"/>
    </source>
</evidence>
<dbReference type="InterPro" id="IPR003447">
    <property type="entry name" value="FEMABX"/>
</dbReference>
<organism evidence="8 9">
    <name type="scientific">Gandjariella thermophila</name>
    <dbReference type="NCBI Taxonomy" id="1931992"/>
    <lineage>
        <taxon>Bacteria</taxon>
        <taxon>Bacillati</taxon>
        <taxon>Actinomycetota</taxon>
        <taxon>Actinomycetes</taxon>
        <taxon>Pseudonocardiales</taxon>
        <taxon>Pseudonocardiaceae</taxon>
        <taxon>Gandjariella</taxon>
    </lineage>
</organism>
<comment type="similarity">
    <text evidence="1">Belongs to the FemABX family.</text>
</comment>
<evidence type="ECO:0000313" key="9">
    <source>
        <dbReference type="Proteomes" id="UP000298860"/>
    </source>
</evidence>
<evidence type="ECO:0000256" key="3">
    <source>
        <dbReference type="ARBA" id="ARBA00022960"/>
    </source>
</evidence>
<dbReference type="InterPro" id="IPR050644">
    <property type="entry name" value="PG_Glycine_Bridge_Synth"/>
</dbReference>
<dbReference type="GO" id="GO:0071555">
    <property type="term" value="P:cell wall organization"/>
    <property type="evidence" value="ECO:0007669"/>
    <property type="project" value="UniProtKB-KW"/>
</dbReference>
<evidence type="ECO:0000256" key="5">
    <source>
        <dbReference type="ARBA" id="ARBA00023315"/>
    </source>
</evidence>
<dbReference type="PANTHER" id="PTHR36174">
    <property type="entry name" value="LIPID II:GLYCINE GLYCYLTRANSFERASE"/>
    <property type="match status" value="1"/>
</dbReference>
<evidence type="ECO:0000256" key="1">
    <source>
        <dbReference type="ARBA" id="ARBA00009943"/>
    </source>
</evidence>